<name>A0AAI7ZJG6_XANAC</name>
<geneLocation type="plasmid" evidence="1 2">
    <name>pXAC64</name>
</geneLocation>
<organism evidence="1 2">
    <name type="scientific">Xanthomonas axonopodis pv. citri (strain 306)</name>
    <dbReference type="NCBI Taxonomy" id="190486"/>
    <lineage>
        <taxon>Bacteria</taxon>
        <taxon>Pseudomonadati</taxon>
        <taxon>Pseudomonadota</taxon>
        <taxon>Gammaproteobacteria</taxon>
        <taxon>Lysobacterales</taxon>
        <taxon>Lysobacteraceae</taxon>
        <taxon>Xanthomonas</taxon>
    </lineage>
</organism>
<accession>A0AAI7ZJG6</accession>
<dbReference type="Proteomes" id="UP000000576">
    <property type="component" value="Plasmid pXAC64"/>
</dbReference>
<evidence type="ECO:0000313" key="1">
    <source>
        <dbReference type="EMBL" id="AAM39294.1"/>
    </source>
</evidence>
<reference evidence="1 2" key="1">
    <citation type="journal article" date="2002" name="Nature">
        <title>Comparison of the genomes of two Xanthomonas pathogens with differing host specificities.</title>
        <authorList>
            <person name="da Silva A.C."/>
            <person name="Ferro J.A."/>
            <person name="Reinach F.C."/>
            <person name="Farah C.S."/>
            <person name="Furlan L.R."/>
            <person name="Quaggio R.B."/>
            <person name="Monteiro-Vitorello C.B."/>
            <person name="Van Sluys M.A."/>
            <person name="Almeida N.F."/>
            <person name="Alves L.M."/>
            <person name="do Amaral A.M."/>
            <person name="Bertolini M.C."/>
            <person name="Camargo L.E."/>
            <person name="Camarotte G."/>
            <person name="Cannavan F."/>
            <person name="Cardozo J."/>
            <person name="Chambergo F."/>
            <person name="Ciapina L.P."/>
            <person name="Cicarelli R.M."/>
            <person name="Coutinho L.L."/>
            <person name="Cursino-Santos J.R."/>
            <person name="El-Dorry H."/>
            <person name="Faria J.B."/>
            <person name="Ferreira A.J."/>
            <person name="Ferreira R.C."/>
            <person name="Ferro M.I."/>
            <person name="Formighieri E.F."/>
            <person name="Franco M.C."/>
            <person name="Greggio C.C."/>
            <person name="Gruber A."/>
            <person name="Katsuyama A.M."/>
            <person name="Kishi L.T."/>
            <person name="Leite R.P."/>
            <person name="Lemos E.G."/>
            <person name="Lemos M.V."/>
            <person name="Locali E.C."/>
            <person name="Machado M.A."/>
            <person name="Madeira A.M."/>
            <person name="Martinez-Rossi N.M."/>
            <person name="Martins E.C."/>
            <person name="Meidanis J."/>
            <person name="Menck C.F."/>
            <person name="Miyaki C.Y."/>
            <person name="Moon D.H."/>
            <person name="Moreira L.M."/>
            <person name="Novo M.T."/>
            <person name="Okura V.K."/>
            <person name="Oliveira M.C."/>
            <person name="Oliveira V.R."/>
            <person name="Pereira H.A."/>
            <person name="Rossi A."/>
            <person name="Sena J.A."/>
            <person name="Silva C."/>
            <person name="de Souza R.F."/>
            <person name="Spinola L.A."/>
            <person name="Takita M.A."/>
            <person name="Tamura R.E."/>
            <person name="Teixeira E.C."/>
            <person name="Tezza R.I."/>
            <person name="Trindade dos Santos M."/>
            <person name="Truffi D."/>
            <person name="Tsai S.M."/>
            <person name="White F.F."/>
            <person name="Setubal J.C."/>
            <person name="Kitajima J.P."/>
        </authorList>
    </citation>
    <scope>NUCLEOTIDE SEQUENCE [LARGE SCALE GENOMIC DNA]</scope>
    <source>
        <strain evidence="1 2">306</strain>
    </source>
</reference>
<gene>
    <name evidence="1" type="ordered locus">XACb0048</name>
</gene>
<keyword evidence="1" id="KW-0614">Plasmid</keyword>
<dbReference type="EMBL" id="AE008925">
    <property type="protein sequence ID" value="AAM39294.1"/>
    <property type="molecule type" value="Genomic_DNA"/>
</dbReference>
<sequence>MEREKPKPKRRKLNLTVALLPSLFFNDEEAMLTLTKKELAVLDEAQPDYAVYLVETEHENSRWWRMTLKLPTQDKVYEVVTALGKTKLWKRLDIAVDFIKESCPHTKSVFVVFAPWHN</sequence>
<evidence type="ECO:0008006" key="3">
    <source>
        <dbReference type="Google" id="ProtNLM"/>
    </source>
</evidence>
<evidence type="ECO:0000313" key="2">
    <source>
        <dbReference type="Proteomes" id="UP000000576"/>
    </source>
</evidence>
<proteinExistence type="predicted"/>
<dbReference type="KEGG" id="xac:XACb0048"/>
<protein>
    <recommendedName>
        <fullName evidence="3">MobD protein</fullName>
    </recommendedName>
</protein>
<dbReference type="AlphaFoldDB" id="A0AAI7ZJG6"/>